<dbReference type="KEGG" id="mvc:MSVAZ_1833"/>
<accession>A0A0E3Q3Y8</accession>
<dbReference type="Proteomes" id="UP000033096">
    <property type="component" value="Chromosome"/>
</dbReference>
<keyword evidence="2" id="KW-1185">Reference proteome</keyword>
<dbReference type="AlphaFoldDB" id="A0A0E3Q3Y8"/>
<dbReference type="EMBL" id="CP009520">
    <property type="protein sequence ID" value="AKB44102.1"/>
    <property type="molecule type" value="Genomic_DNA"/>
</dbReference>
<dbReference type="STRING" id="1434123.MSVAZ_1833"/>
<evidence type="ECO:0000313" key="1">
    <source>
        <dbReference type="EMBL" id="AKB44102.1"/>
    </source>
</evidence>
<gene>
    <name evidence="1" type="ORF">MSVAZ_1833</name>
</gene>
<evidence type="ECO:0000313" key="2">
    <source>
        <dbReference type="Proteomes" id="UP000033096"/>
    </source>
</evidence>
<dbReference type="HOGENOM" id="CLU_3338536_0_0_2"/>
<organism evidence="1 2">
    <name type="scientific">Methanosarcina vacuolata Z-761</name>
    <dbReference type="NCBI Taxonomy" id="1434123"/>
    <lineage>
        <taxon>Archaea</taxon>
        <taxon>Methanobacteriati</taxon>
        <taxon>Methanobacteriota</taxon>
        <taxon>Stenosarchaea group</taxon>
        <taxon>Methanomicrobia</taxon>
        <taxon>Methanosarcinales</taxon>
        <taxon>Methanosarcinaceae</taxon>
        <taxon>Methanosarcina</taxon>
    </lineage>
</organism>
<reference evidence="1 2" key="1">
    <citation type="submission" date="2014-07" db="EMBL/GenBank/DDBJ databases">
        <title>Methanogenic archaea and the global carbon cycle.</title>
        <authorList>
            <person name="Henriksen J.R."/>
            <person name="Luke J."/>
            <person name="Reinhart S."/>
            <person name="Benedict M.N."/>
            <person name="Youngblut N.D."/>
            <person name="Metcalf M.E."/>
            <person name="Whitaker R.J."/>
            <person name="Metcalf W.W."/>
        </authorList>
    </citation>
    <scope>NUCLEOTIDE SEQUENCE [LARGE SCALE GENOMIC DNA]</scope>
    <source>
        <strain evidence="1 2">Z-761</strain>
    </source>
</reference>
<name>A0A0E3Q3Y8_9EURY</name>
<dbReference type="PATRIC" id="fig|1434123.4.peg.2218"/>
<protein>
    <submittedName>
        <fullName evidence="1">Uncharacterized protein</fullName>
    </submittedName>
</protein>
<proteinExistence type="predicted"/>
<sequence>MRRFITPIGFGDKVIKLKRLLGFSIKPFFKRVAGKLF</sequence>